<protein>
    <submittedName>
        <fullName evidence="1">O-methyltransferase, TylF family</fullName>
        <ecNumber evidence="1">2.1.1.-</ecNumber>
    </submittedName>
</protein>
<dbReference type="SUPFAM" id="SSF53335">
    <property type="entry name" value="S-adenosyl-L-methionine-dependent methyltransferases"/>
    <property type="match status" value="1"/>
</dbReference>
<dbReference type="EC" id="2.1.1.-" evidence="1"/>
<dbReference type="PANTHER" id="PTHR40036">
    <property type="entry name" value="MACROCIN O-METHYLTRANSFERASE"/>
    <property type="match status" value="1"/>
</dbReference>
<dbReference type="Pfam" id="PF05711">
    <property type="entry name" value="TylF"/>
    <property type="match status" value="1"/>
</dbReference>
<dbReference type="Proteomes" id="UP000234460">
    <property type="component" value="Chromosome LMANV2"/>
</dbReference>
<accession>A0AAQ1P1M7</accession>
<dbReference type="GO" id="GO:0008168">
    <property type="term" value="F:methyltransferase activity"/>
    <property type="evidence" value="ECO:0007669"/>
    <property type="project" value="UniProtKB-KW"/>
</dbReference>
<keyword evidence="1" id="KW-0808">Transferase</keyword>
<dbReference type="InterPro" id="IPR029063">
    <property type="entry name" value="SAM-dependent_MTases_sf"/>
</dbReference>
<sequence length="252" mass="29303">MNTFDGFKKSNSDIDIEKKIAEHIEKHSISKLDVLKHYAVLSRRQWFKRLLAHIELFKMTLEVPGDIAELGVFRGTGLMTWANLLESYCIGDRTKVVWGFDNWKGFTSFELEDGLENKNAQKEIGGFNPEVYYKELVDAIEIFDQDRFIPNKPRIKLQDGQIEEIIPKFIEENPGVRFSLIHFDCDLYTPTKVALKYLYPLLSRGGIMLFDEYGIHDWPGETKAVDEFLDEHQNLKLRTFSWTNSPAAYLVK</sequence>
<dbReference type="AlphaFoldDB" id="A0AAQ1P1M7"/>
<proteinExistence type="predicted"/>
<comment type="caution">
    <text evidence="1">The sequence shown here is derived from an EMBL/GenBank/DDBJ whole genome shotgun (WGS) entry which is preliminary data.</text>
</comment>
<dbReference type="Gene3D" id="3.40.50.150">
    <property type="entry name" value="Vaccinia Virus protein VP39"/>
    <property type="match status" value="1"/>
</dbReference>
<name>A0AAQ1P1M7_LEPIR</name>
<evidence type="ECO:0000313" key="1">
    <source>
        <dbReference type="EMBL" id="SOR63317.1"/>
    </source>
</evidence>
<dbReference type="GO" id="GO:0032259">
    <property type="term" value="P:methylation"/>
    <property type="evidence" value="ECO:0007669"/>
    <property type="project" value="UniProtKB-KW"/>
</dbReference>
<evidence type="ECO:0000313" key="2">
    <source>
        <dbReference type="Proteomes" id="UP000234460"/>
    </source>
</evidence>
<dbReference type="PANTHER" id="PTHR40036:SF1">
    <property type="entry name" value="MACROCIN O-METHYLTRANSFERASE"/>
    <property type="match status" value="1"/>
</dbReference>
<keyword evidence="1" id="KW-0489">Methyltransferase</keyword>
<gene>
    <name evidence="1" type="ORF">LMANV2_660079</name>
</gene>
<reference evidence="1 2" key="1">
    <citation type="submission" date="2017-11" db="EMBL/GenBank/DDBJ databases">
        <authorList>
            <person name="Lechat P."/>
        </authorList>
    </citation>
    <scope>NUCLEOTIDE SEQUENCE [LARGE SCALE GENOMIC DNA]</scope>
    <source>
        <strain evidence="1">L495</strain>
    </source>
</reference>
<dbReference type="InterPro" id="IPR008884">
    <property type="entry name" value="TylF_MeTrfase"/>
</dbReference>
<dbReference type="EMBL" id="OEJX01000063">
    <property type="protein sequence ID" value="SOR63317.1"/>
    <property type="molecule type" value="Genomic_DNA"/>
</dbReference>
<organism evidence="1 2">
    <name type="scientific">Leptospira interrogans serovar Manilae</name>
    <dbReference type="NCBI Taxonomy" id="214675"/>
    <lineage>
        <taxon>Bacteria</taxon>
        <taxon>Pseudomonadati</taxon>
        <taxon>Spirochaetota</taxon>
        <taxon>Spirochaetia</taxon>
        <taxon>Leptospirales</taxon>
        <taxon>Leptospiraceae</taxon>
        <taxon>Leptospira</taxon>
    </lineage>
</organism>
<dbReference type="RefSeq" id="WP_001091189.1">
    <property type="nucleotide sequence ID" value="NZ_CP011931.1"/>
</dbReference>